<dbReference type="Proteomes" id="UP000828048">
    <property type="component" value="Chromosome 9"/>
</dbReference>
<reference evidence="1 2" key="1">
    <citation type="journal article" date="2021" name="Hortic Res">
        <title>High-quality reference genome and annotation aids understanding of berry development for evergreen blueberry (Vaccinium darrowii).</title>
        <authorList>
            <person name="Yu J."/>
            <person name="Hulse-Kemp A.M."/>
            <person name="Babiker E."/>
            <person name="Staton M."/>
        </authorList>
    </citation>
    <scope>NUCLEOTIDE SEQUENCE [LARGE SCALE GENOMIC DNA]</scope>
    <source>
        <strain evidence="2">cv. NJ 8807/NJ 8810</strain>
        <tissue evidence="1">Young leaf</tissue>
    </source>
</reference>
<sequence>MIFARSASVKIEEFASKVQHDCDAVTYSGRLKAPKLLADFVESIVAAVFVDCGWDLKEFWGILEPIAMLEDLKQQPQLVTVLYKLCRKQGKQVEIKYRKKDSKNTASVFVDGEFVACGIVVSKGFSKDRCCKRGRVEVDRNRGWKRDDEGDYCLNIFKSKRFTKE</sequence>
<keyword evidence="2" id="KW-1185">Reference proteome</keyword>
<protein>
    <submittedName>
        <fullName evidence="1">Uncharacterized protein</fullName>
    </submittedName>
</protein>
<comment type="caution">
    <text evidence="1">The sequence shown here is derived from an EMBL/GenBank/DDBJ whole genome shotgun (WGS) entry which is preliminary data.</text>
</comment>
<name>A0ACB7ZMF4_9ERIC</name>
<evidence type="ECO:0000313" key="2">
    <source>
        <dbReference type="Proteomes" id="UP000828048"/>
    </source>
</evidence>
<accession>A0ACB7ZMF4</accession>
<proteinExistence type="predicted"/>
<organism evidence="1 2">
    <name type="scientific">Vaccinium darrowii</name>
    <dbReference type="NCBI Taxonomy" id="229202"/>
    <lineage>
        <taxon>Eukaryota</taxon>
        <taxon>Viridiplantae</taxon>
        <taxon>Streptophyta</taxon>
        <taxon>Embryophyta</taxon>
        <taxon>Tracheophyta</taxon>
        <taxon>Spermatophyta</taxon>
        <taxon>Magnoliopsida</taxon>
        <taxon>eudicotyledons</taxon>
        <taxon>Gunneridae</taxon>
        <taxon>Pentapetalae</taxon>
        <taxon>asterids</taxon>
        <taxon>Ericales</taxon>
        <taxon>Ericaceae</taxon>
        <taxon>Vaccinioideae</taxon>
        <taxon>Vaccinieae</taxon>
        <taxon>Vaccinium</taxon>
    </lineage>
</organism>
<evidence type="ECO:0000313" key="1">
    <source>
        <dbReference type="EMBL" id="KAH7867048.1"/>
    </source>
</evidence>
<dbReference type="EMBL" id="CM037159">
    <property type="protein sequence ID" value="KAH7867048.1"/>
    <property type="molecule type" value="Genomic_DNA"/>
</dbReference>
<gene>
    <name evidence="1" type="ORF">Vadar_028258</name>
</gene>